<dbReference type="Proteomes" id="UP000001449">
    <property type="component" value="Chromosome 1"/>
</dbReference>
<dbReference type="Pfam" id="PF00560">
    <property type="entry name" value="LRR_1"/>
    <property type="match status" value="2"/>
</dbReference>
<sequence length="172" mass="18938">NDGLAGTLIPEMFNLDQLRFFILEQGNTTGTIPSEYGLFERLLIFDMDFNDLSGQIPEEMFNLDLLQQLDLNDNNLDGTISPNIGNLKTLTFLQVDHNFLSGTIPEELGELQALRIAFFNDNDLTGSMPASVCANRNNTNPPGFLGTLVTDCNPPNNPEVECSCCSSCNVIE</sequence>
<dbReference type="GeneID" id="7443145"/>
<keyword evidence="1" id="KW-0677">Repeat</keyword>
<feature type="non-terminal residue" evidence="2">
    <location>
        <position position="1"/>
    </location>
</feature>
<reference evidence="2 3" key="1">
    <citation type="journal article" date="2004" name="Science">
        <title>The genome of the diatom Thalassiosira pseudonana: ecology, evolution, and metabolism.</title>
        <authorList>
            <person name="Armbrust E.V."/>
            <person name="Berges J.A."/>
            <person name="Bowler C."/>
            <person name="Green B.R."/>
            <person name="Martinez D."/>
            <person name="Putnam N.H."/>
            <person name="Zhou S."/>
            <person name="Allen A.E."/>
            <person name="Apt K.E."/>
            <person name="Bechner M."/>
            <person name="Brzezinski M.A."/>
            <person name="Chaal B.K."/>
            <person name="Chiovitti A."/>
            <person name="Davis A.K."/>
            <person name="Demarest M.S."/>
            <person name="Detter J.C."/>
            <person name="Glavina T."/>
            <person name="Goodstein D."/>
            <person name="Hadi M.Z."/>
            <person name="Hellsten U."/>
            <person name="Hildebrand M."/>
            <person name="Jenkins B.D."/>
            <person name="Jurka J."/>
            <person name="Kapitonov V.V."/>
            <person name="Kroger N."/>
            <person name="Lau W.W."/>
            <person name="Lane T.W."/>
            <person name="Larimer F.W."/>
            <person name="Lippmeier J.C."/>
            <person name="Lucas S."/>
            <person name="Medina M."/>
            <person name="Montsant A."/>
            <person name="Obornik M."/>
            <person name="Parker M.S."/>
            <person name="Palenik B."/>
            <person name="Pazour G.J."/>
            <person name="Richardson P.M."/>
            <person name="Rynearson T.A."/>
            <person name="Saito M.A."/>
            <person name="Schwartz D.C."/>
            <person name="Thamatrakoln K."/>
            <person name="Valentin K."/>
            <person name="Vardi A."/>
            <person name="Wilkerson F.P."/>
            <person name="Rokhsar D.S."/>
        </authorList>
    </citation>
    <scope>NUCLEOTIDE SEQUENCE [LARGE SCALE GENOMIC DNA]</scope>
    <source>
        <strain evidence="2 3">CCMP1335</strain>
    </source>
</reference>
<dbReference type="PANTHER" id="PTHR48065">
    <property type="entry name" value="OS10G0469600 PROTEIN"/>
    <property type="match status" value="1"/>
</dbReference>
<evidence type="ECO:0000256" key="1">
    <source>
        <dbReference type="ARBA" id="ARBA00022737"/>
    </source>
</evidence>
<dbReference type="EMBL" id="CM000638">
    <property type="protein sequence ID" value="EED95942.1"/>
    <property type="molecule type" value="Genomic_DNA"/>
</dbReference>
<feature type="non-terminal residue" evidence="2">
    <location>
        <position position="172"/>
    </location>
</feature>
<protein>
    <submittedName>
        <fullName evidence="2">Receptor protein kinase</fullName>
    </submittedName>
</protein>
<dbReference type="RefSeq" id="XP_002286301.1">
    <property type="nucleotide sequence ID" value="XM_002286265.1"/>
</dbReference>
<dbReference type="KEGG" id="tps:THAPSDRAFT_261036"/>
<accession>B8BRE0</accession>
<dbReference type="GO" id="GO:0016301">
    <property type="term" value="F:kinase activity"/>
    <property type="evidence" value="ECO:0007669"/>
    <property type="project" value="UniProtKB-KW"/>
</dbReference>
<dbReference type="Gene3D" id="3.80.10.10">
    <property type="entry name" value="Ribonuclease Inhibitor"/>
    <property type="match status" value="1"/>
</dbReference>
<evidence type="ECO:0000313" key="3">
    <source>
        <dbReference type="Proteomes" id="UP000001449"/>
    </source>
</evidence>
<proteinExistence type="predicted"/>
<keyword evidence="2" id="KW-0808">Transferase</keyword>
<reference evidence="2 3" key="2">
    <citation type="journal article" date="2008" name="Nature">
        <title>The Phaeodactylum genome reveals the evolutionary history of diatom genomes.</title>
        <authorList>
            <person name="Bowler C."/>
            <person name="Allen A.E."/>
            <person name="Badger J.H."/>
            <person name="Grimwood J."/>
            <person name="Jabbari K."/>
            <person name="Kuo A."/>
            <person name="Maheswari U."/>
            <person name="Martens C."/>
            <person name="Maumus F."/>
            <person name="Otillar R.P."/>
            <person name="Rayko E."/>
            <person name="Salamov A."/>
            <person name="Vandepoele K."/>
            <person name="Beszteri B."/>
            <person name="Gruber A."/>
            <person name="Heijde M."/>
            <person name="Katinka M."/>
            <person name="Mock T."/>
            <person name="Valentin K."/>
            <person name="Verret F."/>
            <person name="Berges J.A."/>
            <person name="Brownlee C."/>
            <person name="Cadoret J.P."/>
            <person name="Chiovitti A."/>
            <person name="Choi C.J."/>
            <person name="Coesel S."/>
            <person name="De Martino A."/>
            <person name="Detter J.C."/>
            <person name="Durkin C."/>
            <person name="Falciatore A."/>
            <person name="Fournet J."/>
            <person name="Haruta M."/>
            <person name="Huysman M.J."/>
            <person name="Jenkins B.D."/>
            <person name="Jiroutova K."/>
            <person name="Jorgensen R.E."/>
            <person name="Joubert Y."/>
            <person name="Kaplan A."/>
            <person name="Kroger N."/>
            <person name="Kroth P.G."/>
            <person name="La Roche J."/>
            <person name="Lindquist E."/>
            <person name="Lommer M."/>
            <person name="Martin-Jezequel V."/>
            <person name="Lopez P.J."/>
            <person name="Lucas S."/>
            <person name="Mangogna M."/>
            <person name="McGinnis K."/>
            <person name="Medlin L.K."/>
            <person name="Montsant A."/>
            <person name="Oudot-Le Secq M.P."/>
            <person name="Napoli C."/>
            <person name="Obornik M."/>
            <person name="Parker M.S."/>
            <person name="Petit J.L."/>
            <person name="Porcel B.M."/>
            <person name="Poulsen N."/>
            <person name="Robison M."/>
            <person name="Rychlewski L."/>
            <person name="Rynearson T.A."/>
            <person name="Schmutz J."/>
            <person name="Shapiro H."/>
            <person name="Siaut M."/>
            <person name="Stanley M."/>
            <person name="Sussman M.R."/>
            <person name="Taylor A.R."/>
            <person name="Vardi A."/>
            <person name="von Dassow P."/>
            <person name="Vyverman W."/>
            <person name="Willis A."/>
            <person name="Wyrwicz L.S."/>
            <person name="Rokhsar D.S."/>
            <person name="Weissenbach J."/>
            <person name="Armbrust E.V."/>
            <person name="Green B.R."/>
            <person name="Van de Peer Y."/>
            <person name="Grigoriev I.V."/>
        </authorList>
    </citation>
    <scope>NUCLEOTIDE SEQUENCE [LARGE SCALE GENOMIC DNA]</scope>
    <source>
        <strain evidence="2 3">CCMP1335</strain>
    </source>
</reference>
<dbReference type="AlphaFoldDB" id="B8BRE0"/>
<dbReference type="FunFam" id="3.80.10.10:FF:000383">
    <property type="entry name" value="Leucine-rich repeat receptor protein kinase EMS1"/>
    <property type="match status" value="1"/>
</dbReference>
<name>B8BRE0_THAPS</name>
<keyword evidence="2" id="KW-0418">Kinase</keyword>
<dbReference type="InterPro" id="IPR001611">
    <property type="entry name" value="Leu-rich_rpt"/>
</dbReference>
<dbReference type="HOGENOM" id="CLU_000288_18_15_1"/>
<dbReference type="OMA" id="CANRNNT"/>
<dbReference type="SUPFAM" id="SSF52058">
    <property type="entry name" value="L domain-like"/>
    <property type="match status" value="1"/>
</dbReference>
<gene>
    <name evidence="2" type="ORF">THAPSDRAFT_261036</name>
</gene>
<dbReference type="PANTHER" id="PTHR48065:SF11">
    <property type="entry name" value="OS11G0213300 PROTEIN"/>
    <property type="match status" value="1"/>
</dbReference>
<dbReference type="InParanoid" id="B8BRE0"/>
<organism evidence="2 3">
    <name type="scientific">Thalassiosira pseudonana</name>
    <name type="common">Marine diatom</name>
    <name type="synonym">Cyclotella nana</name>
    <dbReference type="NCBI Taxonomy" id="35128"/>
    <lineage>
        <taxon>Eukaryota</taxon>
        <taxon>Sar</taxon>
        <taxon>Stramenopiles</taxon>
        <taxon>Ochrophyta</taxon>
        <taxon>Bacillariophyta</taxon>
        <taxon>Coscinodiscophyceae</taxon>
        <taxon>Thalassiosirophycidae</taxon>
        <taxon>Thalassiosirales</taxon>
        <taxon>Thalassiosiraceae</taxon>
        <taxon>Thalassiosira</taxon>
    </lineage>
</organism>
<keyword evidence="2" id="KW-0675">Receptor</keyword>
<keyword evidence="3" id="KW-1185">Reference proteome</keyword>
<dbReference type="PaxDb" id="35128-Thaps261036"/>
<evidence type="ECO:0000313" key="2">
    <source>
        <dbReference type="EMBL" id="EED95942.1"/>
    </source>
</evidence>
<dbReference type="InterPro" id="IPR032675">
    <property type="entry name" value="LRR_dom_sf"/>
</dbReference>